<keyword evidence="4" id="KW-0813">Transport</keyword>
<evidence type="ECO:0000256" key="5">
    <source>
        <dbReference type="ARBA" id="ARBA00022475"/>
    </source>
</evidence>
<dbReference type="GO" id="GO:0009288">
    <property type="term" value="C:bacterial-type flagellum"/>
    <property type="evidence" value="ECO:0007669"/>
    <property type="project" value="InterPro"/>
</dbReference>
<evidence type="ECO:0000256" key="6">
    <source>
        <dbReference type="ARBA" id="ARBA00022500"/>
    </source>
</evidence>
<feature type="compositionally biased region" description="Low complexity" evidence="11">
    <location>
        <begin position="147"/>
        <end position="162"/>
    </location>
</feature>
<dbReference type="InterPro" id="IPR012823">
    <property type="entry name" value="Flagell_FliJ"/>
</dbReference>
<dbReference type="GO" id="GO:0005886">
    <property type="term" value="C:plasma membrane"/>
    <property type="evidence" value="ECO:0007669"/>
    <property type="project" value="UniProtKB-SubCell"/>
</dbReference>
<keyword evidence="5" id="KW-1003">Cell membrane</keyword>
<comment type="subcellular location">
    <subcellularLocation>
        <location evidence="1">Cell membrane</location>
        <topology evidence="1">Peripheral membrane protein</topology>
        <orientation evidence="1">Cytoplasmic side</orientation>
    </subcellularLocation>
</comment>
<evidence type="ECO:0000313" key="12">
    <source>
        <dbReference type="EMBL" id="GLC25366.1"/>
    </source>
</evidence>
<protein>
    <recommendedName>
        <fullName evidence="3">Flagellar FliJ protein</fullName>
    </recommendedName>
</protein>
<reference evidence="12" key="1">
    <citation type="submission" date="2022-08" db="EMBL/GenBank/DDBJ databases">
        <title>Draft genome sequencing of Roseisolibacter agri AW1220.</title>
        <authorList>
            <person name="Tobiishi Y."/>
            <person name="Tonouchi A."/>
        </authorList>
    </citation>
    <scope>NUCLEOTIDE SEQUENCE</scope>
    <source>
        <strain evidence="12">AW1220</strain>
    </source>
</reference>
<keyword evidence="6" id="KW-0145">Chemotaxis</keyword>
<dbReference type="GO" id="GO:0006935">
    <property type="term" value="P:chemotaxis"/>
    <property type="evidence" value="ECO:0007669"/>
    <property type="project" value="UniProtKB-KW"/>
</dbReference>
<evidence type="ECO:0000256" key="11">
    <source>
        <dbReference type="SAM" id="MobiDB-lite"/>
    </source>
</evidence>
<evidence type="ECO:0000256" key="1">
    <source>
        <dbReference type="ARBA" id="ARBA00004413"/>
    </source>
</evidence>
<comment type="similarity">
    <text evidence="2">Belongs to the FliJ family.</text>
</comment>
<feature type="region of interest" description="Disordered" evidence="11">
    <location>
        <begin position="141"/>
        <end position="162"/>
    </location>
</feature>
<dbReference type="Gene3D" id="1.10.287.1700">
    <property type="match status" value="1"/>
</dbReference>
<keyword evidence="13" id="KW-1185">Reference proteome</keyword>
<keyword evidence="7" id="KW-1005">Bacterial flagellum biogenesis</keyword>
<evidence type="ECO:0000256" key="9">
    <source>
        <dbReference type="ARBA" id="ARBA00023136"/>
    </source>
</evidence>
<evidence type="ECO:0000313" key="13">
    <source>
        <dbReference type="Proteomes" id="UP001161325"/>
    </source>
</evidence>
<dbReference type="InterPro" id="IPR053716">
    <property type="entry name" value="Flag_assembly_chemotaxis_eff"/>
</dbReference>
<name>A0AA37Q956_9BACT</name>
<evidence type="ECO:0000256" key="3">
    <source>
        <dbReference type="ARBA" id="ARBA00020392"/>
    </source>
</evidence>
<feature type="region of interest" description="Disordered" evidence="11">
    <location>
        <begin position="35"/>
        <end position="58"/>
    </location>
</feature>
<evidence type="ECO:0000256" key="4">
    <source>
        <dbReference type="ARBA" id="ARBA00022448"/>
    </source>
</evidence>
<dbReference type="EMBL" id="BRXS01000003">
    <property type="protein sequence ID" value="GLC25366.1"/>
    <property type="molecule type" value="Genomic_DNA"/>
</dbReference>
<comment type="caution">
    <text evidence="12">The sequence shown here is derived from an EMBL/GenBank/DDBJ whole genome shotgun (WGS) entry which is preliminary data.</text>
</comment>
<dbReference type="AlphaFoldDB" id="A0AA37Q956"/>
<organism evidence="12 13">
    <name type="scientific">Roseisolibacter agri</name>
    <dbReference type="NCBI Taxonomy" id="2014610"/>
    <lineage>
        <taxon>Bacteria</taxon>
        <taxon>Pseudomonadati</taxon>
        <taxon>Gemmatimonadota</taxon>
        <taxon>Gemmatimonadia</taxon>
        <taxon>Gemmatimonadales</taxon>
        <taxon>Gemmatimonadaceae</taxon>
        <taxon>Roseisolibacter</taxon>
    </lineage>
</organism>
<gene>
    <name evidence="12" type="ORF">rosag_18790</name>
</gene>
<dbReference type="NCBIfam" id="TIGR02473">
    <property type="entry name" value="flagell_FliJ"/>
    <property type="match status" value="1"/>
</dbReference>
<proteinExistence type="inferred from homology"/>
<feature type="compositionally biased region" description="Basic and acidic residues" evidence="11">
    <location>
        <begin position="35"/>
        <end position="46"/>
    </location>
</feature>
<dbReference type="Pfam" id="PF02050">
    <property type="entry name" value="FliJ"/>
    <property type="match status" value="1"/>
</dbReference>
<dbReference type="Proteomes" id="UP001161325">
    <property type="component" value="Unassembled WGS sequence"/>
</dbReference>
<dbReference type="GO" id="GO:0015031">
    <property type="term" value="P:protein transport"/>
    <property type="evidence" value="ECO:0007669"/>
    <property type="project" value="UniProtKB-KW"/>
</dbReference>
<keyword evidence="8" id="KW-0653">Protein transport</keyword>
<evidence type="ECO:0000256" key="7">
    <source>
        <dbReference type="ARBA" id="ARBA00022795"/>
    </source>
</evidence>
<evidence type="ECO:0000256" key="8">
    <source>
        <dbReference type="ARBA" id="ARBA00022927"/>
    </source>
</evidence>
<keyword evidence="10" id="KW-1006">Bacterial flagellum protein export</keyword>
<dbReference type="GO" id="GO:0044781">
    <property type="term" value="P:bacterial-type flagellum organization"/>
    <property type="evidence" value="ECO:0007669"/>
    <property type="project" value="UniProtKB-KW"/>
</dbReference>
<accession>A0AA37Q956</accession>
<evidence type="ECO:0000256" key="10">
    <source>
        <dbReference type="ARBA" id="ARBA00023225"/>
    </source>
</evidence>
<dbReference type="GO" id="GO:0071973">
    <property type="term" value="P:bacterial-type flagellum-dependent cell motility"/>
    <property type="evidence" value="ECO:0007669"/>
    <property type="project" value="InterPro"/>
</dbReference>
<evidence type="ECO:0000256" key="2">
    <source>
        <dbReference type="ARBA" id="ARBA00010004"/>
    </source>
</evidence>
<dbReference type="RefSeq" id="WP_284349821.1">
    <property type="nucleotide sequence ID" value="NZ_BRXS01000003.1"/>
</dbReference>
<keyword evidence="9" id="KW-0472">Membrane</keyword>
<sequence length="162" mass="17749">MFRFRLQRVLDMRARTERDAATALVSAQEAADAARDEQRRLERQREQLAAAQRTPDAAGASVGELRNLGFLLERMDEQVAGAAALAAAANDTVLEREDALRAAFRERRTLDRLREKHEDAWRAGEIAQDRALMDEIALTRFTTQGNSGKPGAAPASDAGSGS</sequence>